<protein>
    <submittedName>
        <fullName evidence="9">Uncharacterized protein</fullName>
    </submittedName>
</protein>
<evidence type="ECO:0000256" key="1">
    <source>
        <dbReference type="ARBA" id="ARBA00004613"/>
    </source>
</evidence>
<dbReference type="OrthoDB" id="443318at2759"/>
<dbReference type="Proteomes" id="UP000806378">
    <property type="component" value="Unassembled WGS sequence"/>
</dbReference>
<dbReference type="InterPro" id="IPR001563">
    <property type="entry name" value="Peptidase_S10"/>
</dbReference>
<evidence type="ECO:0000256" key="2">
    <source>
        <dbReference type="ARBA" id="ARBA00009431"/>
    </source>
</evidence>
<accession>A0A8T0CZR9</accession>
<gene>
    <name evidence="9" type="ORF">BT93_L3488</name>
</gene>
<dbReference type="PROSITE" id="PS00560">
    <property type="entry name" value="CARBOXYPEPT_SER_HIS"/>
    <property type="match status" value="1"/>
</dbReference>
<keyword evidence="8" id="KW-0325">Glycoprotein</keyword>
<comment type="caution">
    <text evidence="9">The sequence shown here is derived from an EMBL/GenBank/DDBJ whole genome shotgun (WGS) entry which is preliminary data.</text>
</comment>
<evidence type="ECO:0000256" key="3">
    <source>
        <dbReference type="ARBA" id="ARBA00022645"/>
    </source>
</evidence>
<reference evidence="9" key="1">
    <citation type="submission" date="2020-05" db="EMBL/GenBank/DDBJ databases">
        <title>WGS assembly of Corymbia citriodora subspecies variegata.</title>
        <authorList>
            <person name="Barry K."/>
            <person name="Hundley H."/>
            <person name="Shu S."/>
            <person name="Jenkins J."/>
            <person name="Grimwood J."/>
            <person name="Baten A."/>
        </authorList>
    </citation>
    <scope>NUCLEOTIDE SEQUENCE</scope>
    <source>
        <strain evidence="9">CV2-018</strain>
    </source>
</reference>
<evidence type="ECO:0000313" key="10">
    <source>
        <dbReference type="Proteomes" id="UP000806378"/>
    </source>
</evidence>
<dbReference type="InterPro" id="IPR033124">
    <property type="entry name" value="Ser_caboxypep_his_AS"/>
</dbReference>
<dbReference type="EMBL" id="MU089531">
    <property type="protein sequence ID" value="KAF7851605.1"/>
    <property type="molecule type" value="Genomic_DNA"/>
</dbReference>
<evidence type="ECO:0000256" key="8">
    <source>
        <dbReference type="ARBA" id="ARBA00023180"/>
    </source>
</evidence>
<dbReference type="InterPro" id="IPR029058">
    <property type="entry name" value="AB_hydrolase_fold"/>
</dbReference>
<dbReference type="Pfam" id="PF00450">
    <property type="entry name" value="Peptidase_S10"/>
    <property type="match status" value="1"/>
</dbReference>
<keyword evidence="5" id="KW-0732">Signal</keyword>
<dbReference type="SUPFAM" id="SSF53474">
    <property type="entry name" value="alpha/beta-Hydrolases"/>
    <property type="match status" value="1"/>
</dbReference>
<dbReference type="GO" id="GO:0006508">
    <property type="term" value="P:proteolysis"/>
    <property type="evidence" value="ECO:0007669"/>
    <property type="project" value="UniProtKB-KW"/>
</dbReference>
<evidence type="ECO:0000256" key="5">
    <source>
        <dbReference type="ARBA" id="ARBA00022729"/>
    </source>
</evidence>
<keyword evidence="3" id="KW-0121">Carboxypeptidase</keyword>
<dbReference type="FunFam" id="3.40.50.11320:FF:000002">
    <property type="entry name" value="Carboxypeptidase"/>
    <property type="match status" value="1"/>
</dbReference>
<evidence type="ECO:0000256" key="6">
    <source>
        <dbReference type="ARBA" id="ARBA00022801"/>
    </source>
</evidence>
<keyword evidence="7" id="KW-1015">Disulfide bond</keyword>
<keyword evidence="6" id="KW-0378">Hydrolase</keyword>
<dbReference type="Gene3D" id="3.40.50.1820">
    <property type="entry name" value="alpha/beta hydrolase"/>
    <property type="match status" value="1"/>
</dbReference>
<dbReference type="GO" id="GO:0016747">
    <property type="term" value="F:acyltransferase activity, transferring groups other than amino-acyl groups"/>
    <property type="evidence" value="ECO:0007669"/>
    <property type="project" value="TreeGrafter"/>
</dbReference>
<name>A0A8T0CZR9_CORYI</name>
<evidence type="ECO:0000256" key="4">
    <source>
        <dbReference type="ARBA" id="ARBA00022670"/>
    </source>
</evidence>
<sequence>MITLEVDKGNEAGLEPRMHLKGYVLGNPLTNKTSDYNSRVPFAHLKGLISNALYESAKIDCNGEYININESNADCVDDIKAVDICVENINFGAILEPICTSQAPKSTVADAWDPSLINQDRLLLLRPTVGARRVWCREYNYLYSYIWASDRAVQDALHIQEGTIEKWVRCNETLSYTYIVTDVIDVHKELIKRGLRALIYSGDHDMVIPYVGTQLWIDSLNLTISEGWHAWFVDGQVAGYATLYSSFPSLLTYATIKGAGHTAPEFKPEQCFALINRWFDYFYV</sequence>
<dbReference type="PANTHER" id="PTHR11802">
    <property type="entry name" value="SERINE PROTEASE FAMILY S10 SERINE CARBOXYPEPTIDASE"/>
    <property type="match status" value="1"/>
</dbReference>
<dbReference type="GO" id="GO:0005576">
    <property type="term" value="C:extracellular region"/>
    <property type="evidence" value="ECO:0007669"/>
    <property type="project" value="UniProtKB-SubCell"/>
</dbReference>
<dbReference type="GO" id="GO:0004185">
    <property type="term" value="F:serine-type carboxypeptidase activity"/>
    <property type="evidence" value="ECO:0007669"/>
    <property type="project" value="InterPro"/>
</dbReference>
<proteinExistence type="inferred from homology"/>
<comment type="similarity">
    <text evidence="2">Belongs to the peptidase S10 family.</text>
</comment>
<dbReference type="PANTHER" id="PTHR11802:SF224">
    <property type="entry name" value="SERINE CARBOXYPEPTIDASE-LIKE 7 ISOFORM X1"/>
    <property type="match status" value="1"/>
</dbReference>
<dbReference type="Gramene" id="rna-gnl|WGS:JABURB|Cocit.L3488.1">
    <property type="protein sequence ID" value="cds-KAF7851605.1"/>
    <property type="gene ID" value="gene-BT93_L3488"/>
</dbReference>
<dbReference type="AlphaFoldDB" id="A0A8T0CZR9"/>
<evidence type="ECO:0000256" key="7">
    <source>
        <dbReference type="ARBA" id="ARBA00023157"/>
    </source>
</evidence>
<keyword evidence="4" id="KW-0645">Protease</keyword>
<evidence type="ECO:0000313" key="9">
    <source>
        <dbReference type="EMBL" id="KAF7851605.1"/>
    </source>
</evidence>
<comment type="subcellular location">
    <subcellularLocation>
        <location evidence="1">Secreted</location>
    </subcellularLocation>
</comment>
<organism evidence="9 10">
    <name type="scientific">Corymbia citriodora subsp. variegata</name>
    <dbReference type="NCBI Taxonomy" id="360336"/>
    <lineage>
        <taxon>Eukaryota</taxon>
        <taxon>Viridiplantae</taxon>
        <taxon>Streptophyta</taxon>
        <taxon>Embryophyta</taxon>
        <taxon>Tracheophyta</taxon>
        <taxon>Spermatophyta</taxon>
        <taxon>Magnoliopsida</taxon>
        <taxon>eudicotyledons</taxon>
        <taxon>Gunneridae</taxon>
        <taxon>Pentapetalae</taxon>
        <taxon>rosids</taxon>
        <taxon>malvids</taxon>
        <taxon>Myrtales</taxon>
        <taxon>Myrtaceae</taxon>
        <taxon>Myrtoideae</taxon>
        <taxon>Eucalypteae</taxon>
        <taxon>Corymbia</taxon>
    </lineage>
</organism>
<keyword evidence="10" id="KW-1185">Reference proteome</keyword>
<dbReference type="GO" id="GO:0019748">
    <property type="term" value="P:secondary metabolic process"/>
    <property type="evidence" value="ECO:0007669"/>
    <property type="project" value="TreeGrafter"/>
</dbReference>